<dbReference type="InterPro" id="IPR018754">
    <property type="entry name" value="RovC-like_DNA-bd"/>
</dbReference>
<dbReference type="AlphaFoldDB" id="A0A4Y3WE16"/>
<dbReference type="EMBL" id="BJNF01000059">
    <property type="protein sequence ID" value="GEC16330.1"/>
    <property type="molecule type" value="Genomic_DNA"/>
</dbReference>
<comment type="caution">
    <text evidence="2">The sequence shown here is derived from an EMBL/GenBank/DDBJ whole genome shotgun (WGS) entry which is preliminary data.</text>
</comment>
<evidence type="ECO:0000313" key="3">
    <source>
        <dbReference type="Proteomes" id="UP000318825"/>
    </source>
</evidence>
<evidence type="ECO:0000259" key="1">
    <source>
        <dbReference type="Pfam" id="PF10074"/>
    </source>
</evidence>
<accession>A0A4Y3WE16</accession>
<proteinExistence type="predicted"/>
<organism evidence="2 3">
    <name type="scientific">Nitrobacter winogradskyi</name>
    <name type="common">Nitrobacter agilis</name>
    <dbReference type="NCBI Taxonomy" id="913"/>
    <lineage>
        <taxon>Bacteria</taxon>
        <taxon>Pseudomonadati</taxon>
        <taxon>Pseudomonadota</taxon>
        <taxon>Alphaproteobacteria</taxon>
        <taxon>Hyphomicrobiales</taxon>
        <taxon>Nitrobacteraceae</taxon>
        <taxon>Nitrobacter</taxon>
    </lineage>
</organism>
<dbReference type="Pfam" id="PF10074">
    <property type="entry name" value="RovC_DNA-bd"/>
    <property type="match status" value="1"/>
</dbReference>
<dbReference type="Proteomes" id="UP000318825">
    <property type="component" value="Unassembled WGS sequence"/>
</dbReference>
<gene>
    <name evidence="2" type="ORF">NWI01_22220</name>
</gene>
<sequence>MTGHAMSRCQFEDRVPEAAQLTPYDESHLADYLRLLDADAEGADWRQAAASVFGIDVTAEPDRAKAMHESHLARARWMTEIGYAHLLGCEQPLKG</sequence>
<reference evidence="2 3" key="1">
    <citation type="submission" date="2019-06" db="EMBL/GenBank/DDBJ databases">
        <title>Whole genome shotgun sequence of Nitrobacter winogradskyi NBRC 14297.</title>
        <authorList>
            <person name="Hosoyama A."/>
            <person name="Uohara A."/>
            <person name="Ohji S."/>
            <person name="Ichikawa N."/>
        </authorList>
    </citation>
    <scope>NUCLEOTIDE SEQUENCE [LARGE SCALE GENOMIC DNA]</scope>
    <source>
        <strain evidence="2 3">NBRC 14297</strain>
    </source>
</reference>
<name>A0A4Y3WE16_NITWI</name>
<evidence type="ECO:0000313" key="2">
    <source>
        <dbReference type="EMBL" id="GEC16330.1"/>
    </source>
</evidence>
<protein>
    <recommendedName>
        <fullName evidence="1">T6SS Transcription factor RovC-like DNA binding domain-containing protein</fullName>
    </recommendedName>
</protein>
<feature type="domain" description="T6SS Transcription factor RovC-like DNA binding" evidence="1">
    <location>
        <begin position="13"/>
        <end position="87"/>
    </location>
</feature>